<evidence type="ECO:0000313" key="5">
    <source>
        <dbReference type="Proteomes" id="UP000708208"/>
    </source>
</evidence>
<evidence type="ECO:0000256" key="1">
    <source>
        <dbReference type="ARBA" id="ARBA00005964"/>
    </source>
</evidence>
<dbReference type="InterPro" id="IPR051093">
    <property type="entry name" value="Neuroligin/BSAL"/>
</dbReference>
<evidence type="ECO:0000313" key="4">
    <source>
        <dbReference type="EMBL" id="CAG7815498.1"/>
    </source>
</evidence>
<dbReference type="EMBL" id="CAJVCH010345554">
    <property type="protein sequence ID" value="CAG7815498.1"/>
    <property type="molecule type" value="Genomic_DNA"/>
</dbReference>
<sequence length="271" mass="31141">TTTTQESEVKPEEVLECLKLKPVDDLVRIQQDQLKFHSFPKRFLPVVDAQWREFPVMMDEPEALMEMGTLVKVPIIAGVNQLEGYGMLMDFTDKIGGYSNLRHVDKVKETLRQSLKFVFEEESPTVYDVMFEAIWKLYFGEPTDNNGYHRALTKKLLALFGDLKSHAGFWTLTKKLTRNSKPPAYAYVFSHRNSEFTSYFRERMEAGNITTSSLYDIPPWRDLNYVLSHVGGNESLGVVEEITKAKRSIKGTPANMEEVMVKVWTSFANYG</sequence>
<feature type="non-terminal residue" evidence="4">
    <location>
        <position position="271"/>
    </location>
</feature>
<evidence type="ECO:0000256" key="2">
    <source>
        <dbReference type="ARBA" id="ARBA00023180"/>
    </source>
</evidence>
<reference evidence="4" key="1">
    <citation type="submission" date="2021-06" db="EMBL/GenBank/DDBJ databases">
        <authorList>
            <person name="Hodson N. C."/>
            <person name="Mongue J. A."/>
            <person name="Jaron S. K."/>
        </authorList>
    </citation>
    <scope>NUCLEOTIDE SEQUENCE</scope>
</reference>
<dbReference type="InterPro" id="IPR002018">
    <property type="entry name" value="CarbesteraseB"/>
</dbReference>
<evidence type="ECO:0000259" key="3">
    <source>
        <dbReference type="Pfam" id="PF00135"/>
    </source>
</evidence>
<accession>A0A8J2KEY9</accession>
<comment type="similarity">
    <text evidence="1">Belongs to the type-B carboxylesterase/lipase family.</text>
</comment>
<feature type="non-terminal residue" evidence="4">
    <location>
        <position position="1"/>
    </location>
</feature>
<keyword evidence="2" id="KW-0325">Glycoprotein</keyword>
<dbReference type="Proteomes" id="UP000708208">
    <property type="component" value="Unassembled WGS sequence"/>
</dbReference>
<comment type="caution">
    <text evidence="4">The sequence shown here is derived from an EMBL/GenBank/DDBJ whole genome shotgun (WGS) entry which is preliminary data.</text>
</comment>
<dbReference type="PANTHER" id="PTHR43903">
    <property type="entry name" value="NEUROLIGIN"/>
    <property type="match status" value="1"/>
</dbReference>
<organism evidence="4 5">
    <name type="scientific">Allacma fusca</name>
    <dbReference type="NCBI Taxonomy" id="39272"/>
    <lineage>
        <taxon>Eukaryota</taxon>
        <taxon>Metazoa</taxon>
        <taxon>Ecdysozoa</taxon>
        <taxon>Arthropoda</taxon>
        <taxon>Hexapoda</taxon>
        <taxon>Collembola</taxon>
        <taxon>Symphypleona</taxon>
        <taxon>Sminthuridae</taxon>
        <taxon>Allacma</taxon>
    </lineage>
</organism>
<protein>
    <recommendedName>
        <fullName evidence="3">Carboxylesterase type B domain-containing protein</fullName>
    </recommendedName>
</protein>
<dbReference type="AlphaFoldDB" id="A0A8J2KEY9"/>
<proteinExistence type="inferred from homology"/>
<dbReference type="Pfam" id="PF00135">
    <property type="entry name" value="COesterase"/>
    <property type="match status" value="1"/>
</dbReference>
<gene>
    <name evidence="4" type="ORF">AFUS01_LOCUS26174</name>
</gene>
<feature type="domain" description="Carboxylesterase type B" evidence="3">
    <location>
        <begin position="10"/>
        <end position="271"/>
    </location>
</feature>
<keyword evidence="5" id="KW-1185">Reference proteome</keyword>
<name>A0A8J2KEY9_9HEXA</name>